<dbReference type="InterPro" id="IPR004563">
    <property type="entry name" value="Apolipo_AcylTrfase"/>
</dbReference>
<evidence type="ECO:0000313" key="11">
    <source>
        <dbReference type="EMBL" id="GHJ33690.1"/>
    </source>
</evidence>
<feature type="domain" description="CN hydrolase" evidence="10">
    <location>
        <begin position="305"/>
        <end position="561"/>
    </location>
</feature>
<comment type="caution">
    <text evidence="11">The sequence shown here is derived from an EMBL/GenBank/DDBJ whole genome shotgun (WGS) entry which is preliminary data.</text>
</comment>
<comment type="caution">
    <text evidence="8">Lacks conserved residue(s) required for the propagation of feature annotation.</text>
</comment>
<feature type="transmembrane region" description="Helical" evidence="8">
    <location>
        <begin position="146"/>
        <end position="166"/>
    </location>
</feature>
<feature type="transmembrane region" description="Helical" evidence="8">
    <location>
        <begin position="239"/>
        <end position="265"/>
    </location>
</feature>
<feature type="transmembrane region" description="Helical" evidence="8">
    <location>
        <begin position="172"/>
        <end position="194"/>
    </location>
</feature>
<comment type="similarity">
    <text evidence="8">Belongs to the CN hydrolase family. Apolipoprotein N-acyltransferase subfamily.</text>
</comment>
<dbReference type="PANTHER" id="PTHR38686">
    <property type="entry name" value="APOLIPOPROTEIN N-ACYLTRANSFERASE"/>
    <property type="match status" value="1"/>
</dbReference>
<keyword evidence="4 8" id="KW-0812">Transmembrane</keyword>
<keyword evidence="6 8" id="KW-0472">Membrane</keyword>
<evidence type="ECO:0000259" key="10">
    <source>
        <dbReference type="PROSITE" id="PS50263"/>
    </source>
</evidence>
<evidence type="ECO:0000256" key="2">
    <source>
        <dbReference type="ARBA" id="ARBA00022475"/>
    </source>
</evidence>
<evidence type="ECO:0000313" key="12">
    <source>
        <dbReference type="Proteomes" id="UP001054854"/>
    </source>
</evidence>
<feature type="transmembrane region" description="Helical" evidence="8">
    <location>
        <begin position="272"/>
        <end position="293"/>
    </location>
</feature>
<dbReference type="InterPro" id="IPR036526">
    <property type="entry name" value="C-N_Hydrolase_sf"/>
</dbReference>
<feature type="region of interest" description="Disordered" evidence="9">
    <location>
        <begin position="595"/>
        <end position="618"/>
    </location>
</feature>
<dbReference type="InterPro" id="IPR003010">
    <property type="entry name" value="C-N_Hydrolase"/>
</dbReference>
<protein>
    <recommendedName>
        <fullName evidence="8">Apolipoprotein N-acyltransferase</fullName>
        <shortName evidence="8">ALP N-acyltransferase</shortName>
        <ecNumber evidence="8">2.3.1.269</ecNumber>
    </recommendedName>
</protein>
<evidence type="ECO:0000256" key="3">
    <source>
        <dbReference type="ARBA" id="ARBA00022679"/>
    </source>
</evidence>
<proteinExistence type="inferred from homology"/>
<dbReference type="Proteomes" id="UP001054854">
    <property type="component" value="Unassembled WGS sequence"/>
</dbReference>
<evidence type="ECO:0000256" key="1">
    <source>
        <dbReference type="ARBA" id="ARBA00004651"/>
    </source>
</evidence>
<gene>
    <name evidence="11" type="primary">lnt_3</name>
    <name evidence="8" type="synonym">lnt</name>
    <name evidence="11" type="ORF">TPA0910_81230</name>
</gene>
<dbReference type="NCBIfam" id="TIGR00546">
    <property type="entry name" value="lnt"/>
    <property type="match status" value="1"/>
</dbReference>
<evidence type="ECO:0000256" key="9">
    <source>
        <dbReference type="SAM" id="MobiDB-lite"/>
    </source>
</evidence>
<reference evidence="11" key="1">
    <citation type="submission" date="2024-05" db="EMBL/GenBank/DDBJ databases">
        <title>Whole genome shotgun sequence of Streptomyces hygroscopicus NBRC 113678.</title>
        <authorList>
            <person name="Komaki H."/>
            <person name="Tamura T."/>
        </authorList>
    </citation>
    <scope>NUCLEOTIDE SEQUENCE</scope>
    <source>
        <strain evidence="11">N11-34</strain>
    </source>
</reference>
<evidence type="ECO:0000256" key="6">
    <source>
        <dbReference type="ARBA" id="ARBA00023136"/>
    </source>
</evidence>
<comment type="subcellular location">
    <subcellularLocation>
        <location evidence="1 8">Cell membrane</location>
        <topology evidence="1 8">Multi-pass membrane protein</topology>
    </subcellularLocation>
</comment>
<keyword evidence="3 8" id="KW-0808">Transferase</keyword>
<dbReference type="Pfam" id="PF00795">
    <property type="entry name" value="CN_hydrolase"/>
    <property type="match status" value="1"/>
</dbReference>
<dbReference type="Gene3D" id="3.60.110.10">
    <property type="entry name" value="Carbon-nitrogen hydrolase"/>
    <property type="match status" value="1"/>
</dbReference>
<accession>A0ABQ3UDL5</accession>
<sequence>MYGNDVPLRPPLGHLSWARLTRKEEERCTGRPTGRRADRDTRHRRPPGGRPPGTRFGDGPGSWESSGYDTGLLGGGDTIGGGEDMTSCRALLSRAVPAGRRIRHGAAAVAGGLLLVLAFPPFGLWPAAAVGPALLLAALRHRRPRAAFALGTLFGLAFFAPLLWWLTNLGVLPWAALSIAQALLLGLLGCAVPAFARLPGWPLWAACWWVTAEAVRSRVPLGGFPWGRLAFSQADSPALGWASVGGAPAVSAAVALVAGCLAALATGGPGRWRVTVAGLVAATAGCAGGALLIPGPSPSGEGARARVAVVQGNVPRARSMEEQARVEQVADNHIAATRQLARDIRAGRTPRPDLVLWPENATDTDPRTDPLLRARISDVVADLGAPVVVGAILDGPGDRIRNAGLLWRPGTGPGPYYTKQHLVPFGEYIPLRDVFGGLGELQLIPRDFAPGSGPVRLDAGRVRLAESICYEVAYDGQVRDAVRTGANLIAVPTNNATYMRDGNEAEPEQQLAMSRLRAVEHDRAVLVASTTGISAIVAPDGTVSRSTGPWTRQVLTATVPLRTTTTLATRLGPVPEAGFAVAACAAVALGMRRRATPSPPAASSGGAQESREEAVAPA</sequence>
<organism evidence="11 12">
    <name type="scientific">Streptomyces hygroscopicus</name>
    <dbReference type="NCBI Taxonomy" id="1912"/>
    <lineage>
        <taxon>Bacteria</taxon>
        <taxon>Bacillati</taxon>
        <taxon>Actinomycetota</taxon>
        <taxon>Actinomycetes</taxon>
        <taxon>Kitasatosporales</taxon>
        <taxon>Streptomycetaceae</taxon>
        <taxon>Streptomyces</taxon>
        <taxon>Streptomyces violaceusniger group</taxon>
    </lineage>
</organism>
<evidence type="ECO:0000256" key="8">
    <source>
        <dbReference type="HAMAP-Rule" id="MF_01148"/>
    </source>
</evidence>
<keyword evidence="12" id="KW-1185">Reference proteome</keyword>
<comment type="function">
    <text evidence="8">Catalyzes the phospholipid dependent N-acylation of the N-terminal cysteine of apolipoprotein, the last step in lipoprotein maturation.</text>
</comment>
<dbReference type="HAMAP" id="MF_01148">
    <property type="entry name" value="Lnt"/>
    <property type="match status" value="1"/>
</dbReference>
<keyword evidence="5 8" id="KW-1133">Transmembrane helix</keyword>
<comment type="pathway">
    <text evidence="8">Protein modification; lipoprotein biosynthesis (N-acyl transfer).</text>
</comment>
<dbReference type="EC" id="2.3.1.269" evidence="8"/>
<feature type="compositionally biased region" description="Basic and acidic residues" evidence="9">
    <location>
        <begin position="22"/>
        <end position="41"/>
    </location>
</feature>
<dbReference type="SUPFAM" id="SSF56317">
    <property type="entry name" value="Carbon-nitrogen hydrolase"/>
    <property type="match status" value="1"/>
</dbReference>
<keyword evidence="2 8" id="KW-1003">Cell membrane</keyword>
<evidence type="ECO:0000256" key="5">
    <source>
        <dbReference type="ARBA" id="ARBA00022989"/>
    </source>
</evidence>
<dbReference type="CDD" id="cd07571">
    <property type="entry name" value="ALP_N-acyl_transferase"/>
    <property type="match status" value="1"/>
</dbReference>
<dbReference type="InterPro" id="IPR045378">
    <property type="entry name" value="LNT_N"/>
</dbReference>
<dbReference type="Pfam" id="PF20154">
    <property type="entry name" value="LNT_N"/>
    <property type="match status" value="1"/>
</dbReference>
<evidence type="ECO:0000256" key="7">
    <source>
        <dbReference type="ARBA" id="ARBA00023315"/>
    </source>
</evidence>
<evidence type="ECO:0000256" key="4">
    <source>
        <dbReference type="ARBA" id="ARBA00022692"/>
    </source>
</evidence>
<dbReference type="PROSITE" id="PS50263">
    <property type="entry name" value="CN_HYDROLASE"/>
    <property type="match status" value="1"/>
</dbReference>
<dbReference type="EMBL" id="BNEK01000005">
    <property type="protein sequence ID" value="GHJ33690.1"/>
    <property type="molecule type" value="Genomic_DNA"/>
</dbReference>
<name>A0ABQ3UDL5_STRHY</name>
<feature type="region of interest" description="Disordered" evidence="9">
    <location>
        <begin position="22"/>
        <end position="62"/>
    </location>
</feature>
<comment type="catalytic activity">
    <reaction evidence="8">
        <text>N-terminal S-1,2-diacyl-sn-glyceryl-L-cysteinyl-[lipoprotein] + a glycerophospholipid = N-acyl-S-1,2-diacyl-sn-glyceryl-L-cysteinyl-[lipoprotein] + a 2-acyl-sn-glycero-3-phospholipid + H(+)</text>
        <dbReference type="Rhea" id="RHEA:48228"/>
        <dbReference type="Rhea" id="RHEA-COMP:14681"/>
        <dbReference type="Rhea" id="RHEA-COMP:14684"/>
        <dbReference type="ChEBI" id="CHEBI:15378"/>
        <dbReference type="ChEBI" id="CHEBI:136912"/>
        <dbReference type="ChEBI" id="CHEBI:140656"/>
        <dbReference type="ChEBI" id="CHEBI:140657"/>
        <dbReference type="ChEBI" id="CHEBI:140660"/>
        <dbReference type="EC" id="2.3.1.269"/>
    </reaction>
</comment>
<feature type="compositionally biased region" description="Basic and acidic residues" evidence="9">
    <location>
        <begin position="609"/>
        <end position="618"/>
    </location>
</feature>
<keyword evidence="7 8" id="KW-0012">Acyltransferase</keyword>
<dbReference type="PANTHER" id="PTHR38686:SF1">
    <property type="entry name" value="APOLIPOPROTEIN N-ACYLTRANSFERASE"/>
    <property type="match status" value="1"/>
</dbReference>